<reference evidence="1 2" key="1">
    <citation type="submission" date="2018-01" db="EMBL/GenBank/DDBJ databases">
        <title>Genome sequence of Iodobacter sp. strain PCH194 isolated from Indian Trans-Himalaya.</title>
        <authorList>
            <person name="Kumar V."/>
            <person name="Thakur V."/>
            <person name="Kumar S."/>
            <person name="Singh D."/>
        </authorList>
    </citation>
    <scope>NUCLEOTIDE SEQUENCE [LARGE SCALE GENOMIC DNA]</scope>
    <source>
        <strain evidence="1 2">PCH194</strain>
    </source>
</reference>
<organism evidence="1 2">
    <name type="scientific">Iodobacter fluviatilis</name>
    <dbReference type="NCBI Taxonomy" id="537"/>
    <lineage>
        <taxon>Bacteria</taxon>
        <taxon>Pseudomonadati</taxon>
        <taxon>Pseudomonadota</taxon>
        <taxon>Betaproteobacteria</taxon>
        <taxon>Neisseriales</taxon>
        <taxon>Chitinibacteraceae</taxon>
        <taxon>Iodobacter</taxon>
    </lineage>
</organism>
<keyword evidence="2" id="KW-1185">Reference proteome</keyword>
<sequence>MFFIGFYQGEYERQQLVDTCSKKTHQPPLTPSALCFIKPLALIMLCHVLKKITQIKSPIYLTNQSFKI</sequence>
<gene>
    <name evidence="1" type="ORF">C1H71_18085</name>
</gene>
<dbReference type="AlphaFoldDB" id="A0A7G3GEZ4"/>
<dbReference type="EMBL" id="CP025781">
    <property type="protein sequence ID" value="QBC45255.1"/>
    <property type="molecule type" value="Genomic_DNA"/>
</dbReference>
<name>A0A7G3GEZ4_9NEIS</name>
<evidence type="ECO:0000313" key="1">
    <source>
        <dbReference type="EMBL" id="QBC45255.1"/>
    </source>
</evidence>
<evidence type="ECO:0000313" key="2">
    <source>
        <dbReference type="Proteomes" id="UP000515917"/>
    </source>
</evidence>
<dbReference type="KEGG" id="ifl:C1H71_18085"/>
<dbReference type="Proteomes" id="UP000515917">
    <property type="component" value="Chromosome"/>
</dbReference>
<protein>
    <submittedName>
        <fullName evidence="1">Uncharacterized protein</fullName>
    </submittedName>
</protein>
<accession>A0A7G3GEZ4</accession>
<proteinExistence type="predicted"/>